<dbReference type="AlphaFoldDB" id="A0A5M4B593"/>
<dbReference type="EMBL" id="BLAX01000001">
    <property type="protein sequence ID" value="GET35008.1"/>
    <property type="molecule type" value="Genomic_DNA"/>
</dbReference>
<evidence type="ECO:0000313" key="2">
    <source>
        <dbReference type="EMBL" id="GET35008.1"/>
    </source>
</evidence>
<feature type="domain" description="Calcineurin-like phosphoesterase" evidence="1">
    <location>
        <begin position="65"/>
        <end position="239"/>
    </location>
</feature>
<comment type="caution">
    <text evidence="2">The sequence shown here is derived from an EMBL/GenBank/DDBJ whole genome shotgun (WGS) entry which is preliminary data.</text>
</comment>
<protein>
    <recommendedName>
        <fullName evidence="1">Calcineurin-like phosphoesterase domain-containing protein</fullName>
    </recommendedName>
</protein>
<accession>A0A5M4B593</accession>
<dbReference type="GO" id="GO:0016787">
    <property type="term" value="F:hydrolase activity"/>
    <property type="evidence" value="ECO:0007669"/>
    <property type="project" value="InterPro"/>
</dbReference>
<dbReference type="SUPFAM" id="SSF56300">
    <property type="entry name" value="Metallo-dependent phosphatases"/>
    <property type="match status" value="1"/>
</dbReference>
<dbReference type="InterPro" id="IPR051918">
    <property type="entry name" value="STPP_CPPED1"/>
</dbReference>
<keyword evidence="3" id="KW-1185">Reference proteome</keyword>
<dbReference type="RefSeq" id="WP_025866221.1">
    <property type="nucleotide sequence ID" value="NZ_BLAX01000001.1"/>
</dbReference>
<proteinExistence type="predicted"/>
<dbReference type="PANTHER" id="PTHR43143">
    <property type="entry name" value="METALLOPHOSPHOESTERASE, CALCINEURIN SUPERFAMILY"/>
    <property type="match status" value="1"/>
</dbReference>
<dbReference type="Gene3D" id="3.60.21.10">
    <property type="match status" value="1"/>
</dbReference>
<name>A0A5M4B593_9BACT</name>
<gene>
    <name evidence="2" type="ORF">PbJCM13498_38710</name>
</gene>
<dbReference type="InterPro" id="IPR004843">
    <property type="entry name" value="Calcineurin-like_PHP"/>
</dbReference>
<dbReference type="PANTHER" id="PTHR43143:SF1">
    <property type="entry name" value="SERINE_THREONINE-PROTEIN PHOSPHATASE CPPED1"/>
    <property type="match status" value="1"/>
</dbReference>
<organism evidence="2 3">
    <name type="scientific">Prolixibacter bellariivorans</name>
    <dbReference type="NCBI Taxonomy" id="314319"/>
    <lineage>
        <taxon>Bacteria</taxon>
        <taxon>Pseudomonadati</taxon>
        <taxon>Bacteroidota</taxon>
        <taxon>Bacteroidia</taxon>
        <taxon>Marinilabiliales</taxon>
        <taxon>Prolixibacteraceae</taxon>
        <taxon>Prolixibacter</taxon>
    </lineage>
</organism>
<evidence type="ECO:0000259" key="1">
    <source>
        <dbReference type="Pfam" id="PF00149"/>
    </source>
</evidence>
<dbReference type="Proteomes" id="UP000391834">
    <property type="component" value="Unassembled WGS sequence"/>
</dbReference>
<dbReference type="Pfam" id="PF00149">
    <property type="entry name" value="Metallophos"/>
    <property type="match status" value="1"/>
</dbReference>
<dbReference type="InterPro" id="IPR029052">
    <property type="entry name" value="Metallo-depent_PP-like"/>
</dbReference>
<reference evidence="2 3" key="1">
    <citation type="submission" date="2019-10" db="EMBL/GenBank/DDBJ databases">
        <title>Prolixibacter strains distinguished by the presence of nitrate reductase genes were adept at nitrate-dependent anaerobic corrosion of metallic iron and carbon steel.</title>
        <authorList>
            <person name="Iino T."/>
            <person name="Shono N."/>
            <person name="Ito K."/>
            <person name="Nakamura R."/>
            <person name="Sueoka K."/>
            <person name="Harayama S."/>
            <person name="Ohkuma M."/>
        </authorList>
    </citation>
    <scope>NUCLEOTIDE SEQUENCE [LARGE SCALE GENOMIC DNA]</scope>
    <source>
        <strain evidence="2 3">JCM 13498</strain>
    </source>
</reference>
<evidence type="ECO:0000313" key="3">
    <source>
        <dbReference type="Proteomes" id="UP000391834"/>
    </source>
</evidence>
<sequence length="282" mass="31790">METRQIITITVILSALLSPACDSIDLRGVYSAYETVDQRFDQSMEWNQTHASREINVPGENYVLYVMADSHVGKTNHLDTFFHDAENEHAAAAVMVGDLTEGHASDYQTFEAHLPAPGTLTTFPITGNHDLYFDGWKSFRGLFGTSTYTFVVHTPTASDLYICLDSGGGTIGNKQLAWLKSILQQHRNRYRHCVVFSHVNLLRFRPTLSTNPFVQEVKVLLDLFLRHNVNMVVNGHDHNRNTAVFGPTTYIITNALSEESNHAGYLKIYISGAKPDYQFVRF</sequence>